<evidence type="ECO:0000256" key="2">
    <source>
        <dbReference type="ARBA" id="ARBA00022692"/>
    </source>
</evidence>
<feature type="non-terminal residue" evidence="8">
    <location>
        <position position="1"/>
    </location>
</feature>
<dbReference type="Proteomes" id="UP001497497">
    <property type="component" value="Unassembled WGS sequence"/>
</dbReference>
<dbReference type="GO" id="GO:0042626">
    <property type="term" value="F:ATPase-coupled transmembrane transporter activity"/>
    <property type="evidence" value="ECO:0007669"/>
    <property type="project" value="TreeGrafter"/>
</dbReference>
<dbReference type="PANTHER" id="PTHR24223:SF443">
    <property type="entry name" value="MULTIDRUG-RESISTANCE LIKE PROTEIN 1, ISOFORM I"/>
    <property type="match status" value="1"/>
</dbReference>
<dbReference type="InterPro" id="IPR050173">
    <property type="entry name" value="ABC_transporter_C-like"/>
</dbReference>
<gene>
    <name evidence="8" type="ORF">GSLYS_00017884001</name>
</gene>
<keyword evidence="4" id="KW-0547">Nucleotide-binding</keyword>
<evidence type="ECO:0000256" key="6">
    <source>
        <dbReference type="ARBA" id="ARBA00022989"/>
    </source>
</evidence>
<keyword evidence="3" id="KW-0677">Repeat</keyword>
<evidence type="ECO:0000313" key="8">
    <source>
        <dbReference type="EMBL" id="CAL1544371.1"/>
    </source>
</evidence>
<name>A0AAV2IFN2_LYMST</name>
<evidence type="ECO:0000256" key="1">
    <source>
        <dbReference type="ARBA" id="ARBA00004127"/>
    </source>
</evidence>
<keyword evidence="6" id="KW-1133">Transmembrane helix</keyword>
<proteinExistence type="predicted"/>
<keyword evidence="2" id="KW-0812">Transmembrane</keyword>
<dbReference type="SUPFAM" id="SSF90123">
    <property type="entry name" value="ABC transporter transmembrane region"/>
    <property type="match status" value="1"/>
</dbReference>
<dbReference type="Gene3D" id="3.40.50.300">
    <property type="entry name" value="P-loop containing nucleotide triphosphate hydrolases"/>
    <property type="match status" value="1"/>
</dbReference>
<reference evidence="8 9" key="1">
    <citation type="submission" date="2024-04" db="EMBL/GenBank/DDBJ databases">
        <authorList>
            <consortium name="Genoscope - CEA"/>
            <person name="William W."/>
        </authorList>
    </citation>
    <scope>NUCLEOTIDE SEQUENCE [LARGE SCALE GENOMIC DNA]</scope>
</reference>
<evidence type="ECO:0000256" key="7">
    <source>
        <dbReference type="ARBA" id="ARBA00023136"/>
    </source>
</evidence>
<accession>A0AAV2IFN2</accession>
<protein>
    <recommendedName>
        <fullName evidence="10">ABC transmembrane type-1 domain-containing protein</fullName>
    </recommendedName>
</protein>
<comment type="caution">
    <text evidence="8">The sequence shown here is derived from an EMBL/GenBank/DDBJ whole genome shotgun (WGS) entry which is preliminary data.</text>
</comment>
<organism evidence="8 9">
    <name type="scientific">Lymnaea stagnalis</name>
    <name type="common">Great pond snail</name>
    <name type="synonym">Helix stagnalis</name>
    <dbReference type="NCBI Taxonomy" id="6523"/>
    <lineage>
        <taxon>Eukaryota</taxon>
        <taxon>Metazoa</taxon>
        <taxon>Spiralia</taxon>
        <taxon>Lophotrochozoa</taxon>
        <taxon>Mollusca</taxon>
        <taxon>Gastropoda</taxon>
        <taxon>Heterobranchia</taxon>
        <taxon>Euthyneura</taxon>
        <taxon>Panpulmonata</taxon>
        <taxon>Hygrophila</taxon>
        <taxon>Lymnaeoidea</taxon>
        <taxon>Lymnaeidae</taxon>
        <taxon>Lymnaea</taxon>
    </lineage>
</organism>
<evidence type="ECO:0008006" key="10">
    <source>
        <dbReference type="Google" id="ProtNLM"/>
    </source>
</evidence>
<keyword evidence="5" id="KW-0067">ATP-binding</keyword>
<dbReference type="Gene3D" id="1.20.1560.10">
    <property type="entry name" value="ABC transporter type 1, transmembrane domain"/>
    <property type="match status" value="1"/>
</dbReference>
<dbReference type="EMBL" id="CAXITT010000618">
    <property type="protein sequence ID" value="CAL1544371.1"/>
    <property type="molecule type" value="Genomic_DNA"/>
</dbReference>
<dbReference type="InterPro" id="IPR027417">
    <property type="entry name" value="P-loop_NTPase"/>
</dbReference>
<evidence type="ECO:0000256" key="5">
    <source>
        <dbReference type="ARBA" id="ARBA00022840"/>
    </source>
</evidence>
<dbReference type="GO" id="GO:0005524">
    <property type="term" value="F:ATP binding"/>
    <property type="evidence" value="ECO:0007669"/>
    <property type="project" value="UniProtKB-KW"/>
</dbReference>
<evidence type="ECO:0000313" key="9">
    <source>
        <dbReference type="Proteomes" id="UP001497497"/>
    </source>
</evidence>
<evidence type="ECO:0000256" key="4">
    <source>
        <dbReference type="ARBA" id="ARBA00022741"/>
    </source>
</evidence>
<sequence length="132" mass="14802">RWLGVWIEVVSSLVVFFSAVFSLVTPGINGAILGLSVSYALQITQALKWLVRSMSDLETNVVSVERVQEYMNTVQEAPRYTNVRPPPDWPERGELVIQQYTTSYRMGLDPVLKQINCVIKAGEKVSISSDLL</sequence>
<keyword evidence="7" id="KW-0472">Membrane</keyword>
<dbReference type="GO" id="GO:0016020">
    <property type="term" value="C:membrane"/>
    <property type="evidence" value="ECO:0007669"/>
    <property type="project" value="InterPro"/>
</dbReference>
<evidence type="ECO:0000256" key="3">
    <source>
        <dbReference type="ARBA" id="ARBA00022737"/>
    </source>
</evidence>
<dbReference type="AlphaFoldDB" id="A0AAV2IFN2"/>
<comment type="subcellular location">
    <subcellularLocation>
        <location evidence="1">Endomembrane system</location>
        <topology evidence="1">Multi-pass membrane protein</topology>
    </subcellularLocation>
</comment>
<dbReference type="PANTHER" id="PTHR24223">
    <property type="entry name" value="ATP-BINDING CASSETTE SUB-FAMILY C"/>
    <property type="match status" value="1"/>
</dbReference>
<dbReference type="InterPro" id="IPR036640">
    <property type="entry name" value="ABC1_TM_sf"/>
</dbReference>
<keyword evidence="9" id="KW-1185">Reference proteome</keyword>
<dbReference type="GO" id="GO:0012505">
    <property type="term" value="C:endomembrane system"/>
    <property type="evidence" value="ECO:0007669"/>
    <property type="project" value="UniProtKB-SubCell"/>
</dbReference>